<protein>
    <submittedName>
        <fullName evidence="2">Uncharacterized protein</fullName>
    </submittedName>
</protein>
<sequence>MSLPSLSAIADTTVRKVLEVPDINADFSTGPARAGMTLVNQILAVGTIVGIVAFIAAACLLMFAGLDSRNKTRAWVALAVAGIGAAVLGSIVAMMTFFGNINLF</sequence>
<dbReference type="AlphaFoldDB" id="A0A1H0YJM4"/>
<dbReference type="RefSeq" id="WP_010155275.1">
    <property type="nucleotide sequence ID" value="NZ_FNKB01000001.1"/>
</dbReference>
<dbReference type="Proteomes" id="UP000182690">
    <property type="component" value="Unassembled WGS sequence"/>
</dbReference>
<evidence type="ECO:0000313" key="3">
    <source>
        <dbReference type="Proteomes" id="UP000182690"/>
    </source>
</evidence>
<keyword evidence="1" id="KW-1133">Transmembrane helix</keyword>
<organism evidence="2 3">
    <name type="scientific">Leucobacter chromiiresistens</name>
    <dbReference type="NCBI Taxonomy" id="1079994"/>
    <lineage>
        <taxon>Bacteria</taxon>
        <taxon>Bacillati</taxon>
        <taxon>Actinomycetota</taxon>
        <taxon>Actinomycetes</taxon>
        <taxon>Micrococcales</taxon>
        <taxon>Microbacteriaceae</taxon>
        <taxon>Leucobacter</taxon>
    </lineage>
</organism>
<keyword evidence="1" id="KW-0472">Membrane</keyword>
<dbReference type="STRING" id="1079994.SAMN04488565_0930"/>
<gene>
    <name evidence="2" type="ORF">SAMN04488565_0930</name>
</gene>
<feature type="transmembrane region" description="Helical" evidence="1">
    <location>
        <begin position="42"/>
        <end position="63"/>
    </location>
</feature>
<keyword evidence="1" id="KW-0812">Transmembrane</keyword>
<proteinExistence type="predicted"/>
<name>A0A1H0YJM4_9MICO</name>
<reference evidence="2 3" key="1">
    <citation type="submission" date="2016-10" db="EMBL/GenBank/DDBJ databases">
        <authorList>
            <person name="de Groot N.N."/>
        </authorList>
    </citation>
    <scope>NUCLEOTIDE SEQUENCE [LARGE SCALE GENOMIC DNA]</scope>
    <source>
        <strain evidence="2 3">DSM 22788</strain>
    </source>
</reference>
<evidence type="ECO:0000256" key="1">
    <source>
        <dbReference type="SAM" id="Phobius"/>
    </source>
</evidence>
<dbReference type="EMBL" id="FNKB01000001">
    <property type="protein sequence ID" value="SDQ15278.1"/>
    <property type="molecule type" value="Genomic_DNA"/>
</dbReference>
<feature type="transmembrane region" description="Helical" evidence="1">
    <location>
        <begin position="75"/>
        <end position="98"/>
    </location>
</feature>
<evidence type="ECO:0000313" key="2">
    <source>
        <dbReference type="EMBL" id="SDQ15278.1"/>
    </source>
</evidence>
<accession>A0A1H0YJM4</accession>